<organism evidence="2">
    <name type="scientific">Anguilla anguilla</name>
    <name type="common">European freshwater eel</name>
    <name type="synonym">Muraena anguilla</name>
    <dbReference type="NCBI Taxonomy" id="7936"/>
    <lineage>
        <taxon>Eukaryota</taxon>
        <taxon>Metazoa</taxon>
        <taxon>Chordata</taxon>
        <taxon>Craniata</taxon>
        <taxon>Vertebrata</taxon>
        <taxon>Euteleostomi</taxon>
        <taxon>Actinopterygii</taxon>
        <taxon>Neopterygii</taxon>
        <taxon>Teleostei</taxon>
        <taxon>Anguilliformes</taxon>
        <taxon>Anguillidae</taxon>
        <taxon>Anguilla</taxon>
    </lineage>
</organism>
<proteinExistence type="predicted"/>
<reference evidence="2" key="1">
    <citation type="submission" date="2014-11" db="EMBL/GenBank/DDBJ databases">
        <authorList>
            <person name="Amaro Gonzalez C."/>
        </authorList>
    </citation>
    <scope>NUCLEOTIDE SEQUENCE</scope>
</reference>
<feature type="transmembrane region" description="Helical" evidence="1">
    <location>
        <begin position="21"/>
        <end position="47"/>
    </location>
</feature>
<evidence type="ECO:0000256" key="1">
    <source>
        <dbReference type="SAM" id="Phobius"/>
    </source>
</evidence>
<protein>
    <submittedName>
        <fullName evidence="2">Uncharacterized protein</fullName>
    </submittedName>
</protein>
<keyword evidence="1" id="KW-0812">Transmembrane</keyword>
<dbReference type="EMBL" id="GBXM01017298">
    <property type="protein sequence ID" value="JAH91279.1"/>
    <property type="molecule type" value="Transcribed_RNA"/>
</dbReference>
<dbReference type="AlphaFoldDB" id="A0A0E9WLL8"/>
<sequence length="70" mass="8451">MEGKKLFSASLQLFQWTIYSYIFMICCSLTLKYFGIYCYILDAFVYYPCWHISPMHHCHSLALHSMRLWV</sequence>
<name>A0A0E9WLL8_ANGAN</name>
<reference evidence="2" key="2">
    <citation type="journal article" date="2015" name="Fish Shellfish Immunol.">
        <title>Early steps in the European eel (Anguilla anguilla)-Vibrio vulnificus interaction in the gills: Role of the RtxA13 toxin.</title>
        <authorList>
            <person name="Callol A."/>
            <person name="Pajuelo D."/>
            <person name="Ebbesson L."/>
            <person name="Teles M."/>
            <person name="MacKenzie S."/>
            <person name="Amaro C."/>
        </authorList>
    </citation>
    <scope>NUCLEOTIDE SEQUENCE</scope>
</reference>
<accession>A0A0E9WLL8</accession>
<evidence type="ECO:0000313" key="2">
    <source>
        <dbReference type="EMBL" id="JAH91279.1"/>
    </source>
</evidence>
<keyword evidence="1" id="KW-0472">Membrane</keyword>
<keyword evidence="1" id="KW-1133">Transmembrane helix</keyword>